<dbReference type="Proteomes" id="UP001295420">
    <property type="component" value="Unassembled WGS sequence"/>
</dbReference>
<dbReference type="AlphaFoldDB" id="A0AAU9Q0F7"/>
<sequence>MLRALYFKVYKKLETTAYGVLYYAENRLDPRRDECDSTAS</sequence>
<evidence type="ECO:0000313" key="2">
    <source>
        <dbReference type="Proteomes" id="UP001295420"/>
    </source>
</evidence>
<comment type="caution">
    <text evidence="1">The sequence shown here is derived from an EMBL/GenBank/DDBJ whole genome shotgun (WGS) entry which is preliminary data.</text>
</comment>
<gene>
    <name evidence="1" type="ORF">THF1D04_11014</name>
</gene>
<reference evidence="1" key="1">
    <citation type="submission" date="2022-01" db="EMBL/GenBank/DDBJ databases">
        <authorList>
            <person name="Lagorce A."/>
        </authorList>
    </citation>
    <scope>NUCLEOTIDE SEQUENCE</scope>
    <source>
        <strain evidence="1">Th15_F1_D04</strain>
    </source>
</reference>
<organism evidence="1 2">
    <name type="scientific">Vibrio owensii</name>
    <dbReference type="NCBI Taxonomy" id="696485"/>
    <lineage>
        <taxon>Bacteria</taxon>
        <taxon>Pseudomonadati</taxon>
        <taxon>Pseudomonadota</taxon>
        <taxon>Gammaproteobacteria</taxon>
        <taxon>Vibrionales</taxon>
        <taxon>Vibrionaceae</taxon>
        <taxon>Vibrio</taxon>
    </lineage>
</organism>
<accession>A0AAU9Q0F7</accession>
<protein>
    <submittedName>
        <fullName evidence="1">Uncharacterized protein</fullName>
    </submittedName>
</protein>
<evidence type="ECO:0000313" key="1">
    <source>
        <dbReference type="EMBL" id="CAH1521567.1"/>
    </source>
</evidence>
<proteinExistence type="predicted"/>
<name>A0AAU9Q0F7_9VIBR</name>
<dbReference type="EMBL" id="CAKMTQ010000001">
    <property type="protein sequence ID" value="CAH1521567.1"/>
    <property type="molecule type" value="Genomic_DNA"/>
</dbReference>